<evidence type="ECO:0008006" key="3">
    <source>
        <dbReference type="Google" id="ProtNLM"/>
    </source>
</evidence>
<dbReference type="SUPFAM" id="SSF52047">
    <property type="entry name" value="RNI-like"/>
    <property type="match status" value="1"/>
</dbReference>
<evidence type="ECO:0000313" key="2">
    <source>
        <dbReference type="Proteomes" id="UP000886523"/>
    </source>
</evidence>
<name>A0A9P6DVL9_9AGAM</name>
<organism evidence="1 2">
    <name type="scientific">Hydnum rufescens UP504</name>
    <dbReference type="NCBI Taxonomy" id="1448309"/>
    <lineage>
        <taxon>Eukaryota</taxon>
        <taxon>Fungi</taxon>
        <taxon>Dikarya</taxon>
        <taxon>Basidiomycota</taxon>
        <taxon>Agaricomycotina</taxon>
        <taxon>Agaricomycetes</taxon>
        <taxon>Cantharellales</taxon>
        <taxon>Hydnaceae</taxon>
        <taxon>Hydnum</taxon>
    </lineage>
</organism>
<sequence>MDGGMVALHHATSILQQYALPSFYMTPVLGARDPDLQSAKRDSISTALSVLENHMNHLDRMLRLVHAKKDSVRLRRALLKGALAPMSSLPQELLRDICALAVESAPSAYAATRTALSISHASSAWRAAALGQSAIWARVDFQGFHQSFAKIWVERSRYRPLSLTLHSARVGLGTILRASDVQRLTYLALSDEDDEDDQVPGITIIHQLNSLAGTTLPALETLWLQSTHSHIYETFTVVNVNALGLAVPALRNLHLFGVSIRTFASLGRTLTSLRMESVFGILPEWEDIMTSCPVLETLIIVNGISQSATIARSIGPWVMPRLRTLAIQDCDSMTVHALFKNLKAPNLLEFIATVCDRVDEAQEPELSLHGGGETGDELCFRLFPSFVRILRCSFQYLKNSLFSTAR</sequence>
<comment type="caution">
    <text evidence="1">The sequence shown here is derived from an EMBL/GenBank/DDBJ whole genome shotgun (WGS) entry which is preliminary data.</text>
</comment>
<dbReference type="AlphaFoldDB" id="A0A9P6DVL9"/>
<proteinExistence type="predicted"/>
<accession>A0A9P6DVL9</accession>
<keyword evidence="2" id="KW-1185">Reference proteome</keyword>
<gene>
    <name evidence="1" type="ORF">BS47DRAFT_653190</name>
</gene>
<dbReference type="EMBL" id="MU128938">
    <property type="protein sequence ID" value="KAF9516546.1"/>
    <property type="molecule type" value="Genomic_DNA"/>
</dbReference>
<dbReference type="Gene3D" id="3.80.10.10">
    <property type="entry name" value="Ribonuclease Inhibitor"/>
    <property type="match status" value="1"/>
</dbReference>
<dbReference type="OrthoDB" id="2269034at2759"/>
<dbReference type="Proteomes" id="UP000886523">
    <property type="component" value="Unassembled WGS sequence"/>
</dbReference>
<protein>
    <recommendedName>
        <fullName evidence="3">F-box domain-containing protein</fullName>
    </recommendedName>
</protein>
<evidence type="ECO:0000313" key="1">
    <source>
        <dbReference type="EMBL" id="KAF9516546.1"/>
    </source>
</evidence>
<dbReference type="InterPro" id="IPR032675">
    <property type="entry name" value="LRR_dom_sf"/>
</dbReference>
<reference evidence="1" key="1">
    <citation type="journal article" date="2020" name="Nat. Commun.">
        <title>Large-scale genome sequencing of mycorrhizal fungi provides insights into the early evolution of symbiotic traits.</title>
        <authorList>
            <person name="Miyauchi S."/>
            <person name="Kiss E."/>
            <person name="Kuo A."/>
            <person name="Drula E."/>
            <person name="Kohler A."/>
            <person name="Sanchez-Garcia M."/>
            <person name="Morin E."/>
            <person name="Andreopoulos B."/>
            <person name="Barry K.W."/>
            <person name="Bonito G."/>
            <person name="Buee M."/>
            <person name="Carver A."/>
            <person name="Chen C."/>
            <person name="Cichocki N."/>
            <person name="Clum A."/>
            <person name="Culley D."/>
            <person name="Crous P.W."/>
            <person name="Fauchery L."/>
            <person name="Girlanda M."/>
            <person name="Hayes R.D."/>
            <person name="Keri Z."/>
            <person name="LaButti K."/>
            <person name="Lipzen A."/>
            <person name="Lombard V."/>
            <person name="Magnuson J."/>
            <person name="Maillard F."/>
            <person name="Murat C."/>
            <person name="Nolan M."/>
            <person name="Ohm R.A."/>
            <person name="Pangilinan J."/>
            <person name="Pereira M.F."/>
            <person name="Perotto S."/>
            <person name="Peter M."/>
            <person name="Pfister S."/>
            <person name="Riley R."/>
            <person name="Sitrit Y."/>
            <person name="Stielow J.B."/>
            <person name="Szollosi G."/>
            <person name="Zifcakova L."/>
            <person name="Stursova M."/>
            <person name="Spatafora J.W."/>
            <person name="Tedersoo L."/>
            <person name="Vaario L.M."/>
            <person name="Yamada A."/>
            <person name="Yan M."/>
            <person name="Wang P."/>
            <person name="Xu J."/>
            <person name="Bruns T."/>
            <person name="Baldrian P."/>
            <person name="Vilgalys R."/>
            <person name="Dunand C."/>
            <person name="Henrissat B."/>
            <person name="Grigoriev I.V."/>
            <person name="Hibbett D."/>
            <person name="Nagy L.G."/>
            <person name="Martin F.M."/>
        </authorList>
    </citation>
    <scope>NUCLEOTIDE SEQUENCE</scope>
    <source>
        <strain evidence="1">UP504</strain>
    </source>
</reference>